<protein>
    <submittedName>
        <fullName evidence="2">Uncharacterized protein</fullName>
    </submittedName>
</protein>
<name>A0A9N8DJV8_9STRA</name>
<feature type="compositionally biased region" description="Polar residues" evidence="1">
    <location>
        <begin position="106"/>
        <end position="121"/>
    </location>
</feature>
<gene>
    <name evidence="2" type="ORF">SEMRO_198_G084180.1</name>
</gene>
<sequence>MVLDVAYVAGTIASFVMNGACCMYQTNREDFLREELRDEIRKEWVQQRRREVDKQHQTQREQRKEFEERYQKLLTRNEDQSYTHRHHLSPKHNSTTTPQERDPPNSVDSQYMRNLSRNSSIMDEEEDDNDDKDHERVGDGLGIIISEDGTMEDVSIS</sequence>
<accession>A0A9N8DJV8</accession>
<feature type="region of interest" description="Disordered" evidence="1">
    <location>
        <begin position="47"/>
        <end position="157"/>
    </location>
</feature>
<dbReference type="EMBL" id="CAICTM010000197">
    <property type="protein sequence ID" value="CAB9504482.1"/>
    <property type="molecule type" value="Genomic_DNA"/>
</dbReference>
<dbReference type="Proteomes" id="UP001153069">
    <property type="component" value="Unassembled WGS sequence"/>
</dbReference>
<feature type="compositionally biased region" description="Basic and acidic residues" evidence="1">
    <location>
        <begin position="47"/>
        <end position="82"/>
    </location>
</feature>
<organism evidence="2 3">
    <name type="scientific">Seminavis robusta</name>
    <dbReference type="NCBI Taxonomy" id="568900"/>
    <lineage>
        <taxon>Eukaryota</taxon>
        <taxon>Sar</taxon>
        <taxon>Stramenopiles</taxon>
        <taxon>Ochrophyta</taxon>
        <taxon>Bacillariophyta</taxon>
        <taxon>Bacillariophyceae</taxon>
        <taxon>Bacillariophycidae</taxon>
        <taxon>Naviculales</taxon>
        <taxon>Naviculaceae</taxon>
        <taxon>Seminavis</taxon>
    </lineage>
</organism>
<evidence type="ECO:0000256" key="1">
    <source>
        <dbReference type="SAM" id="MobiDB-lite"/>
    </source>
</evidence>
<keyword evidence="3" id="KW-1185">Reference proteome</keyword>
<dbReference type="AlphaFoldDB" id="A0A9N8DJV8"/>
<comment type="caution">
    <text evidence="2">The sequence shown here is derived from an EMBL/GenBank/DDBJ whole genome shotgun (WGS) entry which is preliminary data.</text>
</comment>
<evidence type="ECO:0000313" key="2">
    <source>
        <dbReference type="EMBL" id="CAB9504482.1"/>
    </source>
</evidence>
<reference evidence="2" key="1">
    <citation type="submission" date="2020-06" db="EMBL/GenBank/DDBJ databases">
        <authorList>
            <consortium name="Plant Systems Biology data submission"/>
        </authorList>
    </citation>
    <scope>NUCLEOTIDE SEQUENCE</scope>
    <source>
        <strain evidence="2">D6</strain>
    </source>
</reference>
<evidence type="ECO:0000313" key="3">
    <source>
        <dbReference type="Proteomes" id="UP001153069"/>
    </source>
</evidence>
<proteinExistence type="predicted"/>